<gene>
    <name evidence="4" type="ORF">Z042_01515</name>
</gene>
<dbReference type="InterPro" id="IPR010332">
    <property type="entry name" value="ATPase_terminase-su_N"/>
</dbReference>
<evidence type="ECO:0000259" key="2">
    <source>
        <dbReference type="Pfam" id="PF06056"/>
    </source>
</evidence>
<dbReference type="Pfam" id="PF03237">
    <property type="entry name" value="Terminase_6N"/>
    <property type="match status" value="1"/>
</dbReference>
<accession>W0L909</accession>
<evidence type="ECO:0000313" key="5">
    <source>
        <dbReference type="Proteomes" id="UP000019030"/>
    </source>
</evidence>
<dbReference type="AlphaFoldDB" id="W0L909"/>
<organism evidence="4 5">
    <name type="scientific">Chania multitudinisentens RB-25</name>
    <dbReference type="NCBI Taxonomy" id="1441930"/>
    <lineage>
        <taxon>Bacteria</taxon>
        <taxon>Pseudomonadati</taxon>
        <taxon>Pseudomonadota</taxon>
        <taxon>Gammaproteobacteria</taxon>
        <taxon>Enterobacterales</taxon>
        <taxon>Yersiniaceae</taxon>
        <taxon>Chania</taxon>
    </lineage>
</organism>
<reference evidence="4 5" key="1">
    <citation type="submission" date="2014-01" db="EMBL/GenBank/DDBJ databases">
        <title>Isolation of Serratia multitudinisentens RB-25 from Ex-Landfill site.</title>
        <authorList>
            <person name="Robson E.H.J."/>
        </authorList>
    </citation>
    <scope>NUCLEOTIDE SEQUENCE [LARGE SCALE GENOMIC DNA]</scope>
    <source>
        <strain evidence="4 5">RB-25</strain>
    </source>
</reference>
<evidence type="ECO:0000259" key="3">
    <source>
        <dbReference type="Pfam" id="PF17289"/>
    </source>
</evidence>
<dbReference type="InterPro" id="IPR035421">
    <property type="entry name" value="Terminase_6C"/>
</dbReference>
<dbReference type="InterPro" id="IPR027417">
    <property type="entry name" value="P-loop_NTPase"/>
</dbReference>
<protein>
    <submittedName>
        <fullName evidence="4">Oxidoreductase</fullName>
    </submittedName>
</protein>
<dbReference type="PATRIC" id="fig|1441930.4.peg.312"/>
<proteinExistence type="predicted"/>
<reference evidence="4 5" key="2">
    <citation type="submission" date="2015-03" db="EMBL/GenBank/DDBJ databases">
        <authorList>
            <person name="Chan K.-G."/>
        </authorList>
    </citation>
    <scope>NUCLEOTIDE SEQUENCE [LARGE SCALE GENOMIC DNA]</scope>
    <source>
        <strain evidence="4 5">RB-25</strain>
    </source>
</reference>
<evidence type="ECO:0000313" key="4">
    <source>
        <dbReference type="EMBL" id="AHG18460.1"/>
    </source>
</evidence>
<keyword evidence="1" id="KW-1188">Viral release from host cell</keyword>
<feature type="domain" description="Terminase large subunit gp17-like C-terminal" evidence="3">
    <location>
        <begin position="396"/>
        <end position="555"/>
    </location>
</feature>
<evidence type="ECO:0000256" key="1">
    <source>
        <dbReference type="ARBA" id="ARBA00022612"/>
    </source>
</evidence>
<dbReference type="OrthoDB" id="8553810at2"/>
<sequence length="573" mass="65194">MKTNVTDPRRQAQTLYWSGYSIPYIAELTGVKPPTLYSWRRRDTWDDVAPLDRARITTEARYQMLICKEVKSGRDFKEIDLLGRQLARFERRVQDERQAEKKKAPKNHFTDEQITELRTRFFNSLYEHQRRWYKYGNKRNRNILKSRQIGATWYFAREALIDALETGRNQIFLSASRAQAHQFRRFIIAFAREIGVELKGDPMVLSNGATLYFLGTSAATAQSYSGNLIFDEYFWTSNFIELRKVAAAMATHSQWRRTYFSTASTEEHEAYGFWTGATLQASKKKADRTEIDVSHKALKNGKVCADGQWRQIVTIRDAIDSGFNLVNLEEIIQENSTEDFDNLYMCEFVSSDQRPFGYDELIRCGVDAWDPGNPAAWKDWKPYAARPFGDRGVWLGYDPNGDGEGGDSAGLAVLAPPMVPGGKFRVLEALQLRGMPFEKQADEIRKMTRRYNVQFIGIDGTGIGKAVYQIVKGFYPAAVMFEYSPSVKAALVLKAQMVIRRGRFEYDAGLHVVARSFRTIRKKVTPGGMVTYASDRTKGASHGDVAWAIMHALHNEPIGTESGGTGNSFVTEF</sequence>
<dbReference type="eggNOG" id="COG5484">
    <property type="taxonomic scope" value="Bacteria"/>
</dbReference>
<dbReference type="Gene3D" id="3.30.420.240">
    <property type="match status" value="1"/>
</dbReference>
<feature type="domain" description="Terminase ATPase subunit N-terminal" evidence="2">
    <location>
        <begin position="7"/>
        <end position="62"/>
    </location>
</feature>
<dbReference type="Pfam" id="PF06056">
    <property type="entry name" value="Terminase_5"/>
    <property type="match status" value="1"/>
</dbReference>
<dbReference type="Pfam" id="PF17289">
    <property type="entry name" value="Terminase_6C"/>
    <property type="match status" value="1"/>
</dbReference>
<keyword evidence="5" id="KW-1185">Reference proteome</keyword>
<dbReference type="Gene3D" id="3.40.50.300">
    <property type="entry name" value="P-loop containing nucleotide triphosphate hydrolases"/>
    <property type="match status" value="1"/>
</dbReference>
<dbReference type="HOGENOM" id="CLU_020362_2_1_6"/>
<dbReference type="STRING" id="1441930.Z042_01515"/>
<name>W0L909_9GAMM</name>
<dbReference type="RefSeq" id="WP_024911026.1">
    <property type="nucleotide sequence ID" value="NZ_CP007044.2"/>
</dbReference>
<dbReference type="EMBL" id="CP007044">
    <property type="protein sequence ID" value="AHG18460.1"/>
    <property type="molecule type" value="Genomic_DNA"/>
</dbReference>
<dbReference type="Proteomes" id="UP000019030">
    <property type="component" value="Chromosome"/>
</dbReference>
<dbReference type="KEGG" id="sfo:Z042_01515"/>